<dbReference type="Gene3D" id="1.10.510.10">
    <property type="entry name" value="Transferase(Phosphotransferase) domain 1"/>
    <property type="match status" value="1"/>
</dbReference>
<dbReference type="SUPFAM" id="SSF56112">
    <property type="entry name" value="Protein kinase-like (PK-like)"/>
    <property type="match status" value="1"/>
</dbReference>
<evidence type="ECO:0000256" key="8">
    <source>
        <dbReference type="PIRSR" id="PIRSR630616-3"/>
    </source>
</evidence>
<feature type="cross-link" description="Glycyl lysine isopeptide (Lys-Gly) (interchain with G-Cter in SUMO2)" evidence="8">
    <location>
        <position position="47"/>
    </location>
</feature>
<dbReference type="EMBL" id="HBHD01001512">
    <property type="protein sequence ID" value="CAD9652152.1"/>
    <property type="molecule type" value="Transcribed_RNA"/>
</dbReference>
<evidence type="ECO:0000256" key="6">
    <source>
        <dbReference type="PIRSR" id="PIRSR630616-1"/>
    </source>
</evidence>
<sequence>MRGDLYQLLVKHNGTLEEGYVASQVVAPLLSTLSSLHSLDIIHRDIKPENIFITMEGDMQLGDFGLAAHKQHDKLVERVGTLDYMAPEVLAMPTPDDAQLGKGKSLNPYTEKVDVWAVGVLSYELLVGRPPFEVEDPKETAHLIMHSPVGNFPPGLSNDCKDFIQLALSKKAGHRPSADELLLHTWVQQHLHGRTLPPPCSSSTAVLLKQMISSAWTMRMSSSLTDVLVSRSGTDSSFDSDPIVSTTSSSRRALSAGDEPATISEQQRTSDSCKGPSERMETAKLPASAAVGKPMSVPAATSGQVVALSAFKVSPGQLKANTERHSTPAVPEVMEFRNQSSGSQQQSIPWRAPEVRQQHSVDGTWAQGCSGALHTAPTGPHEGVGFWTTHQPHAHGVASQSTTTLDVLGTPQDAAGALTVETSASSISSDPGSSHAWQAALQKKVVGKSRFAK</sequence>
<keyword evidence="1" id="KW-0723">Serine/threonine-protein kinase</keyword>
<evidence type="ECO:0000259" key="10">
    <source>
        <dbReference type="PROSITE" id="PS50011"/>
    </source>
</evidence>
<protein>
    <recommendedName>
        <fullName evidence="10">Protein kinase domain-containing protein</fullName>
    </recommendedName>
</protein>
<feature type="compositionally biased region" description="Low complexity" evidence="9">
    <location>
        <begin position="245"/>
        <end position="256"/>
    </location>
</feature>
<dbReference type="InterPro" id="IPR008271">
    <property type="entry name" value="Ser/Thr_kinase_AS"/>
</dbReference>
<organism evidence="11">
    <name type="scientific">Chlamydomonas chlamydogama</name>
    <dbReference type="NCBI Taxonomy" id="225041"/>
    <lineage>
        <taxon>Eukaryota</taxon>
        <taxon>Viridiplantae</taxon>
        <taxon>Chlorophyta</taxon>
        <taxon>core chlorophytes</taxon>
        <taxon>Chlorophyceae</taxon>
        <taxon>CS clade</taxon>
        <taxon>Chlamydomonadales</taxon>
        <taxon>Chlamydomonadaceae</taxon>
        <taxon>Chlamydomonas</taxon>
    </lineage>
</organism>
<evidence type="ECO:0000256" key="7">
    <source>
        <dbReference type="PIRSR" id="PIRSR630616-2"/>
    </source>
</evidence>
<feature type="binding site" evidence="7">
    <location>
        <begin position="49"/>
        <end position="50"/>
    </location>
    <ligand>
        <name>ATP</name>
        <dbReference type="ChEBI" id="CHEBI:30616"/>
    </ligand>
</feature>
<evidence type="ECO:0000256" key="5">
    <source>
        <dbReference type="ARBA" id="ARBA00022840"/>
    </source>
</evidence>
<evidence type="ECO:0000256" key="1">
    <source>
        <dbReference type="ARBA" id="ARBA00022527"/>
    </source>
</evidence>
<keyword evidence="3 7" id="KW-0547">Nucleotide-binding</keyword>
<evidence type="ECO:0000256" key="3">
    <source>
        <dbReference type="ARBA" id="ARBA00022741"/>
    </source>
</evidence>
<evidence type="ECO:0000256" key="9">
    <source>
        <dbReference type="SAM" id="MobiDB-lite"/>
    </source>
</evidence>
<dbReference type="PANTHER" id="PTHR24350">
    <property type="entry name" value="SERINE/THREONINE-PROTEIN KINASE IAL-RELATED"/>
    <property type="match status" value="1"/>
</dbReference>
<keyword evidence="4" id="KW-0418">Kinase</keyword>
<name>A0A7S2QU79_9CHLO</name>
<feature type="region of interest" description="Disordered" evidence="9">
    <location>
        <begin position="231"/>
        <end position="283"/>
    </location>
</feature>
<feature type="binding site" evidence="7">
    <location>
        <position position="63"/>
    </location>
    <ligand>
        <name>ATP</name>
        <dbReference type="ChEBI" id="CHEBI:30616"/>
    </ligand>
</feature>
<feature type="active site" description="Proton acceptor" evidence="6">
    <location>
        <position position="45"/>
    </location>
</feature>
<feature type="domain" description="Protein kinase" evidence="10">
    <location>
        <begin position="1"/>
        <end position="187"/>
    </location>
</feature>
<dbReference type="InterPro" id="IPR030616">
    <property type="entry name" value="Aur-like"/>
</dbReference>
<feature type="compositionally biased region" description="Polar residues" evidence="9">
    <location>
        <begin position="263"/>
        <end position="272"/>
    </location>
</feature>
<dbReference type="InterPro" id="IPR011009">
    <property type="entry name" value="Kinase-like_dom_sf"/>
</dbReference>
<feature type="compositionally biased region" description="Polar residues" evidence="9">
    <location>
        <begin position="339"/>
        <end position="348"/>
    </location>
</feature>
<evidence type="ECO:0000256" key="2">
    <source>
        <dbReference type="ARBA" id="ARBA00022679"/>
    </source>
</evidence>
<evidence type="ECO:0000256" key="4">
    <source>
        <dbReference type="ARBA" id="ARBA00022777"/>
    </source>
</evidence>
<reference evidence="11" key="1">
    <citation type="submission" date="2021-01" db="EMBL/GenBank/DDBJ databases">
        <authorList>
            <person name="Corre E."/>
            <person name="Pelletier E."/>
            <person name="Niang G."/>
            <person name="Scheremetjew M."/>
            <person name="Finn R."/>
            <person name="Kale V."/>
            <person name="Holt S."/>
            <person name="Cochrane G."/>
            <person name="Meng A."/>
            <person name="Brown T."/>
            <person name="Cohen L."/>
        </authorList>
    </citation>
    <scope>NUCLEOTIDE SEQUENCE</scope>
    <source>
        <strain evidence="11">SAG 11-48b</strain>
    </source>
</reference>
<dbReference type="Pfam" id="PF00069">
    <property type="entry name" value="Pkinase"/>
    <property type="match status" value="1"/>
</dbReference>
<feature type="region of interest" description="Disordered" evidence="9">
    <location>
        <begin position="339"/>
        <end position="360"/>
    </location>
</feature>
<dbReference type="PROSITE" id="PS50011">
    <property type="entry name" value="PROTEIN_KINASE_DOM"/>
    <property type="match status" value="1"/>
</dbReference>
<dbReference type="GO" id="GO:0005524">
    <property type="term" value="F:ATP binding"/>
    <property type="evidence" value="ECO:0007669"/>
    <property type="project" value="UniProtKB-KW"/>
</dbReference>
<evidence type="ECO:0000313" key="11">
    <source>
        <dbReference type="EMBL" id="CAD9652152.1"/>
    </source>
</evidence>
<gene>
    <name evidence="11" type="ORF">CCHL1392_LOCUS827</name>
</gene>
<dbReference type="AlphaFoldDB" id="A0A7S2QU79"/>
<proteinExistence type="predicted"/>
<dbReference type="SMART" id="SM00220">
    <property type="entry name" value="S_TKc"/>
    <property type="match status" value="1"/>
</dbReference>
<keyword evidence="2" id="KW-0808">Transferase</keyword>
<dbReference type="PROSITE" id="PS00108">
    <property type="entry name" value="PROTEIN_KINASE_ST"/>
    <property type="match status" value="1"/>
</dbReference>
<accession>A0A7S2QU79</accession>
<dbReference type="InterPro" id="IPR000719">
    <property type="entry name" value="Prot_kinase_dom"/>
</dbReference>
<dbReference type="GO" id="GO:0004674">
    <property type="term" value="F:protein serine/threonine kinase activity"/>
    <property type="evidence" value="ECO:0007669"/>
    <property type="project" value="UniProtKB-KW"/>
</dbReference>
<keyword evidence="5 7" id="KW-0067">ATP-binding</keyword>